<proteinExistence type="predicted"/>
<dbReference type="AlphaFoldDB" id="A0A6A0A8T2"/>
<evidence type="ECO:0000313" key="1">
    <source>
        <dbReference type="EMBL" id="GFH28527.1"/>
    </source>
</evidence>
<sequence>VSPLQSGPRNTWLRVLVRRREVAGGHGHLKSPMTIRNLQECRILAADSSDAAKVGQKLQGLVRETMLLVCHHLRIKWPWQLQHALRGRLRHSWQVCLSCKLRVHCLLLVYLGACCPKYVLCFLCCRALKLLYQQLATNTPVSLCCLEVVGDSIRDLLLTARPADPVERPKCPSRRRVTVPAMVSRGPPSMRTVRVTSNHSCSSIVVVSAAHALSILKPALARRTTLRVGLTRCSTAHVIVQLAWPAATASSTVPPPRTPAMVARASLDTSSRLLQSKDSSGISARSCRNKGLDQVQVVPAPAVGAAG</sequence>
<feature type="non-terminal residue" evidence="1">
    <location>
        <position position="307"/>
    </location>
</feature>
<dbReference type="Proteomes" id="UP000485058">
    <property type="component" value="Unassembled WGS sequence"/>
</dbReference>
<name>A0A6A0A8T2_HAELA</name>
<gene>
    <name evidence="1" type="ORF">HaLaN_27034</name>
</gene>
<evidence type="ECO:0000313" key="2">
    <source>
        <dbReference type="Proteomes" id="UP000485058"/>
    </source>
</evidence>
<dbReference type="EMBL" id="BLLF01003918">
    <property type="protein sequence ID" value="GFH28527.1"/>
    <property type="molecule type" value="Genomic_DNA"/>
</dbReference>
<organism evidence="1 2">
    <name type="scientific">Haematococcus lacustris</name>
    <name type="common">Green alga</name>
    <name type="synonym">Haematococcus pluvialis</name>
    <dbReference type="NCBI Taxonomy" id="44745"/>
    <lineage>
        <taxon>Eukaryota</taxon>
        <taxon>Viridiplantae</taxon>
        <taxon>Chlorophyta</taxon>
        <taxon>core chlorophytes</taxon>
        <taxon>Chlorophyceae</taxon>
        <taxon>CS clade</taxon>
        <taxon>Chlamydomonadales</taxon>
        <taxon>Haematococcaceae</taxon>
        <taxon>Haematococcus</taxon>
    </lineage>
</organism>
<reference evidence="1 2" key="1">
    <citation type="submission" date="2020-02" db="EMBL/GenBank/DDBJ databases">
        <title>Draft genome sequence of Haematococcus lacustris strain NIES-144.</title>
        <authorList>
            <person name="Morimoto D."/>
            <person name="Nakagawa S."/>
            <person name="Yoshida T."/>
            <person name="Sawayama S."/>
        </authorList>
    </citation>
    <scope>NUCLEOTIDE SEQUENCE [LARGE SCALE GENOMIC DNA]</scope>
    <source>
        <strain evidence="1 2">NIES-144</strain>
    </source>
</reference>
<accession>A0A6A0A8T2</accession>
<feature type="non-terminal residue" evidence="1">
    <location>
        <position position="1"/>
    </location>
</feature>
<keyword evidence="2" id="KW-1185">Reference proteome</keyword>
<comment type="caution">
    <text evidence="1">The sequence shown here is derived from an EMBL/GenBank/DDBJ whole genome shotgun (WGS) entry which is preliminary data.</text>
</comment>
<protein>
    <submittedName>
        <fullName evidence="1">Uncharacterized protein</fullName>
    </submittedName>
</protein>